<sequence length="529" mass="59744">MNTITTNDQCGLDLCKRKEVVIIGNGPSAIILSYILSGHIPYWNGCPVSNDYLNIKLEQYVKDTSLLEQDLEFLSDGLEGRSRNPVSLLIDNLLHPDADLGAHLQSKIKWRHDPSLSIDHICIGRGGVGGVWNKTTSKQLQTISMADWMELPNYPMSTFRQQRRAARCNSLTNNQETTTTTTTTNNENQFGRATYDEVHSYYIHYVKRNRLTNYFRNGYEITSIERVCIDAPYYDDVNEEIRTPQPLWEIRGYNEQDKTPFVLHAKYVVLATGTPQKITRPLGIIGESASQSFTYTNLHDIEDLINKKRLTNNSKPLLVVGCGLTAVDILLLCQQYLIPVLHVFRRAIDDHELVLNQLPANIFPEYERIRELIRQSTSTTTSMSSSVSSSSSSQWSYQCYPQSEIISITEDGTVHIRNLRTHITTDCDISFVAKLTGADVTIPFLSSSNTKKYNGLQINPYTYECIDYENVYALGPLAGDKLVRFLQGGALACAASLFKKHRQASSNNNNNNNNRRLSFSVTSRIRVAS</sequence>
<comment type="caution">
    <text evidence="2">The sequence shown here is derived from an EMBL/GenBank/DDBJ whole genome shotgun (WGS) entry which is preliminary data.</text>
</comment>
<proteinExistence type="predicted"/>
<evidence type="ECO:0000313" key="3">
    <source>
        <dbReference type="Proteomes" id="UP000663870"/>
    </source>
</evidence>
<dbReference type="EMBL" id="CAJNOH010000049">
    <property type="protein sequence ID" value="CAF0810370.1"/>
    <property type="molecule type" value="Genomic_DNA"/>
</dbReference>
<dbReference type="AlphaFoldDB" id="A0A815IGG5"/>
<dbReference type="Proteomes" id="UP000663854">
    <property type="component" value="Unassembled WGS sequence"/>
</dbReference>
<accession>A0A815IGG5</accession>
<keyword evidence="3" id="KW-1185">Reference proteome</keyword>
<gene>
    <name evidence="2" type="ORF">JXQ802_LOCUS32816</name>
    <name evidence="1" type="ORF">PYM288_LOCUS5058</name>
</gene>
<dbReference type="Gene3D" id="3.50.50.60">
    <property type="entry name" value="FAD/NAD(P)-binding domain"/>
    <property type="match status" value="1"/>
</dbReference>
<organism evidence="2 3">
    <name type="scientific">Rotaria sordida</name>
    <dbReference type="NCBI Taxonomy" id="392033"/>
    <lineage>
        <taxon>Eukaryota</taxon>
        <taxon>Metazoa</taxon>
        <taxon>Spiralia</taxon>
        <taxon>Gnathifera</taxon>
        <taxon>Rotifera</taxon>
        <taxon>Eurotatoria</taxon>
        <taxon>Bdelloidea</taxon>
        <taxon>Philodinida</taxon>
        <taxon>Philodinidae</taxon>
        <taxon>Rotaria</taxon>
    </lineage>
</organism>
<evidence type="ECO:0000313" key="2">
    <source>
        <dbReference type="EMBL" id="CAF1364674.1"/>
    </source>
</evidence>
<name>A0A815IGG5_9BILA</name>
<evidence type="ECO:0000313" key="1">
    <source>
        <dbReference type="EMBL" id="CAF0810370.1"/>
    </source>
</evidence>
<dbReference type="InterPro" id="IPR036188">
    <property type="entry name" value="FAD/NAD-bd_sf"/>
</dbReference>
<dbReference type="Proteomes" id="UP000663870">
    <property type="component" value="Unassembled WGS sequence"/>
</dbReference>
<dbReference type="SUPFAM" id="SSF51905">
    <property type="entry name" value="FAD/NAD(P)-binding domain"/>
    <property type="match status" value="2"/>
</dbReference>
<dbReference type="PANTHER" id="PTHR15192:SF8">
    <property type="entry name" value="FAD_NAD(P)-BINDING DOMAIN-CONTAINING PROTEIN"/>
    <property type="match status" value="1"/>
</dbReference>
<protein>
    <submittedName>
        <fullName evidence="2">Uncharacterized protein</fullName>
    </submittedName>
</protein>
<dbReference type="EMBL" id="CAJNOL010001467">
    <property type="protein sequence ID" value="CAF1364674.1"/>
    <property type="molecule type" value="Genomic_DNA"/>
</dbReference>
<dbReference type="InterPro" id="IPR029731">
    <property type="entry name" value="OSGIN1/2"/>
</dbReference>
<dbReference type="PANTHER" id="PTHR15192">
    <property type="entry name" value="PROTEIN CBG05349"/>
    <property type="match status" value="1"/>
</dbReference>
<reference evidence="2" key="1">
    <citation type="submission" date="2021-02" db="EMBL/GenBank/DDBJ databases">
        <authorList>
            <person name="Nowell W R."/>
        </authorList>
    </citation>
    <scope>NUCLEOTIDE SEQUENCE</scope>
</reference>